<evidence type="ECO:0000313" key="2">
    <source>
        <dbReference type="EMBL" id="MBY8823851.1"/>
    </source>
</evidence>
<reference evidence="2 3" key="1">
    <citation type="submission" date="2021-08" db="EMBL/GenBank/DDBJ databases">
        <authorList>
            <person name="Tuo L."/>
        </authorList>
    </citation>
    <scope>NUCLEOTIDE SEQUENCE [LARGE SCALE GENOMIC DNA]</scope>
    <source>
        <strain evidence="2 3">JCM 31229</strain>
    </source>
</reference>
<comment type="caution">
    <text evidence="2">The sequence shown here is derived from an EMBL/GenBank/DDBJ whole genome shotgun (WGS) entry which is preliminary data.</text>
</comment>
<protein>
    <submittedName>
        <fullName evidence="2">Uncharacterized protein</fullName>
    </submittedName>
</protein>
<keyword evidence="3" id="KW-1185">Reference proteome</keyword>
<sequence length="83" mass="9405">MPTLEKLLRVRAGVKLFEMTVHNGPFITHQSYAVTSPRSRVAMNFPDLREAERAWRKAVTFIEDDQSPSGGDQEIRDSDSTPD</sequence>
<organism evidence="2 3">
    <name type="scientific">Sphingomonas colocasiae</name>
    <dbReference type="NCBI Taxonomy" id="1848973"/>
    <lineage>
        <taxon>Bacteria</taxon>
        <taxon>Pseudomonadati</taxon>
        <taxon>Pseudomonadota</taxon>
        <taxon>Alphaproteobacteria</taxon>
        <taxon>Sphingomonadales</taxon>
        <taxon>Sphingomonadaceae</taxon>
        <taxon>Sphingomonas</taxon>
    </lineage>
</organism>
<dbReference type="RefSeq" id="WP_222990962.1">
    <property type="nucleotide sequence ID" value="NZ_JAINVV010000008.1"/>
</dbReference>
<evidence type="ECO:0000313" key="3">
    <source>
        <dbReference type="Proteomes" id="UP000706039"/>
    </source>
</evidence>
<gene>
    <name evidence="2" type="ORF">K7G82_16215</name>
</gene>
<feature type="region of interest" description="Disordered" evidence="1">
    <location>
        <begin position="61"/>
        <end position="83"/>
    </location>
</feature>
<name>A0ABS7PRG4_9SPHN</name>
<proteinExistence type="predicted"/>
<accession>A0ABS7PRG4</accession>
<dbReference type="Proteomes" id="UP000706039">
    <property type="component" value="Unassembled WGS sequence"/>
</dbReference>
<evidence type="ECO:0000256" key="1">
    <source>
        <dbReference type="SAM" id="MobiDB-lite"/>
    </source>
</evidence>
<dbReference type="EMBL" id="JAINVV010000008">
    <property type="protein sequence ID" value="MBY8823851.1"/>
    <property type="molecule type" value="Genomic_DNA"/>
</dbReference>
<feature type="compositionally biased region" description="Basic and acidic residues" evidence="1">
    <location>
        <begin position="73"/>
        <end position="83"/>
    </location>
</feature>